<feature type="region of interest" description="Disordered" evidence="2">
    <location>
        <begin position="812"/>
        <end position="831"/>
    </location>
</feature>
<dbReference type="InterPro" id="IPR001374">
    <property type="entry name" value="R3H_dom"/>
</dbReference>
<evidence type="ECO:0000259" key="4">
    <source>
        <dbReference type="PROSITE" id="PS51673"/>
    </source>
</evidence>
<dbReference type="PANTHER" id="PTHR15672:SF13">
    <property type="entry name" value="R3H DOMAIN-CONTAINING PROTEIN 2"/>
    <property type="match status" value="1"/>
</dbReference>
<feature type="compositionally biased region" description="Low complexity" evidence="2">
    <location>
        <begin position="520"/>
        <end position="537"/>
    </location>
</feature>
<feature type="compositionally biased region" description="Basic and acidic residues" evidence="2">
    <location>
        <begin position="257"/>
        <end position="270"/>
    </location>
</feature>
<feature type="compositionally biased region" description="Pro residues" evidence="2">
    <location>
        <begin position="659"/>
        <end position="668"/>
    </location>
</feature>
<dbReference type="InterPro" id="IPR051937">
    <property type="entry name" value="R3H_domain_containing"/>
</dbReference>
<evidence type="ECO:0000256" key="2">
    <source>
        <dbReference type="SAM" id="MobiDB-lite"/>
    </source>
</evidence>
<evidence type="ECO:0000256" key="1">
    <source>
        <dbReference type="ARBA" id="ARBA00022553"/>
    </source>
</evidence>
<dbReference type="Proteomes" id="UP000233060">
    <property type="component" value="Unassembled WGS sequence"/>
</dbReference>
<reference evidence="5" key="1">
    <citation type="submission" date="2025-08" db="UniProtKB">
        <authorList>
            <consortium name="Ensembl"/>
        </authorList>
    </citation>
    <scope>IDENTIFICATION</scope>
</reference>
<feature type="region of interest" description="Disordered" evidence="2">
    <location>
        <begin position="715"/>
        <end position="756"/>
    </location>
</feature>
<feature type="region of interest" description="Disordered" evidence="2">
    <location>
        <begin position="256"/>
        <end position="323"/>
    </location>
</feature>
<dbReference type="SUPFAM" id="SSF82708">
    <property type="entry name" value="R3H domain"/>
    <property type="match status" value="1"/>
</dbReference>
<feature type="region of interest" description="Disordered" evidence="2">
    <location>
        <begin position="457"/>
        <end position="537"/>
    </location>
</feature>
<sequence length="953" mass="104164">MSNSNTTQETLEIMKESEKKLVEESVNKNKFISKTPSKEEIEKECEDTSLRQETQRRTSNHGHARKRAKSNSKLKLVRSLAVCEESSTPFADGPLETQDIIQLHISCPSDKEEEKSTKDVSEKEDKDKNKEKIPRKMLSRDSSQEYTDSTGIDLHEFLVNTLKKNPRDRMMLLKLEQEILEFINDNNNQFKKFPQMTSYHRMLLHRVAAYFGMDHNVDQTGKAVIINKTSNTRIPEQRFSEHIKDEKNTEFQQRFILKRDDASMDRDDNQVKNGKGGNREGLSRTSSSRQSSTDSELKSLEPRPWSSTDSDGSVRSMRPPVTKASSFSGISILTRGDSIGSSKGSSAGRIARPGMALGAPEVCNQVTSSQSVRGLLPCTAQQQQQQQQQQLPALPPTPQQQPPLNNHMISQADDLSNPFGQMSLSRQGSTEAADPSAALFQTPLISQHPQQTSFIMASTGQPLPTSNYSTSSHAPPTQQVLPPQGYMQPPQQIQVSYYPPGQYPNSNQQYRPLSHPVAYSPQRGQQLPQPSQQPGLQPMMPNQQQAAYQGMIGVQQPQNQGLLSSQRSSMGGQMQGLVVQYTPLPSYQVPVGSDSQNVVQPPFQQPMLVPASQSVQGGLPAAGVPVYYSMIPPAQQNGTSPSVGFLQPPGSEQYQMPQSPSPCSPPQMPQQYSGVSPSGPGVVVMQLNVPNGPQPPQNPSMVQWSHCKYYSMDQRGQKPGDLYSPDSSPQANTQMSSSPVTSPTQSPAPSPVTSLSSVCTGLSPLPVLTQFPRPGGAAQGDGRYSLLGQPLQYNLSICPPLLHGQSTYTVHQGQSGLKHGNRGKRQALKSASTDLGTADVVLGRVLEVTDLPEGITRTEADKLFTQLAMSGAKIQWLKDAQGLPGGGGGDNSGTAENGRHSDLAALYTIVAVFPSPLAAQNASLRLNNSVSRFKLRMAKKNYDLRILERASSQ</sequence>
<feature type="region of interest" description="Disordered" evidence="2">
    <location>
        <begin position="378"/>
        <end position="434"/>
    </location>
</feature>
<dbReference type="InterPro" id="IPR036867">
    <property type="entry name" value="R3H_dom_sf"/>
</dbReference>
<feature type="region of interest" description="Disordered" evidence="2">
    <location>
        <begin position="638"/>
        <end position="702"/>
    </location>
</feature>
<dbReference type="AlphaFoldDB" id="A0A2K5MQ25"/>
<evidence type="ECO:0000313" key="6">
    <source>
        <dbReference type="Proteomes" id="UP000233060"/>
    </source>
</evidence>
<feature type="compositionally biased region" description="Basic and acidic residues" evidence="2">
    <location>
        <begin position="36"/>
        <end position="56"/>
    </location>
</feature>
<feature type="compositionally biased region" description="Low complexity" evidence="2">
    <location>
        <begin position="669"/>
        <end position="691"/>
    </location>
</feature>
<dbReference type="Ensembl" id="ENSCATT00000051547.1">
    <property type="protein sequence ID" value="ENSCATP00000027304.1"/>
    <property type="gene ID" value="ENSCATG00000036929.1"/>
</dbReference>
<feature type="domain" description="SUZ" evidence="4">
    <location>
        <begin position="233"/>
        <end position="311"/>
    </location>
</feature>
<feature type="compositionally biased region" description="Basic residues" evidence="2">
    <location>
        <begin position="58"/>
        <end position="71"/>
    </location>
</feature>
<dbReference type="GO" id="GO:0003676">
    <property type="term" value="F:nucleic acid binding"/>
    <property type="evidence" value="ECO:0007669"/>
    <property type="project" value="UniProtKB-UniRule"/>
</dbReference>
<feature type="compositionally biased region" description="Low complexity" evidence="2">
    <location>
        <begin position="378"/>
        <end position="392"/>
    </location>
</feature>
<feature type="compositionally biased region" description="Polar residues" evidence="2">
    <location>
        <begin position="457"/>
        <end position="481"/>
    </location>
</feature>
<gene>
    <name evidence="5" type="primary">R3HDM2</name>
</gene>
<proteinExistence type="predicted"/>
<organism evidence="5 6">
    <name type="scientific">Cercocebus atys</name>
    <name type="common">Sooty mangabey</name>
    <name type="synonym">Cercocebus torquatus atys</name>
    <dbReference type="NCBI Taxonomy" id="9531"/>
    <lineage>
        <taxon>Eukaryota</taxon>
        <taxon>Metazoa</taxon>
        <taxon>Chordata</taxon>
        <taxon>Craniata</taxon>
        <taxon>Vertebrata</taxon>
        <taxon>Euteleostomi</taxon>
        <taxon>Mammalia</taxon>
        <taxon>Eutheria</taxon>
        <taxon>Euarchontoglires</taxon>
        <taxon>Primates</taxon>
        <taxon>Haplorrhini</taxon>
        <taxon>Catarrhini</taxon>
        <taxon>Cercopithecidae</taxon>
        <taxon>Cercopithecinae</taxon>
        <taxon>Cercocebus</taxon>
    </lineage>
</organism>
<evidence type="ECO:0000313" key="5">
    <source>
        <dbReference type="Ensembl" id="ENSCATP00000027304.1"/>
    </source>
</evidence>
<evidence type="ECO:0000259" key="3">
    <source>
        <dbReference type="PROSITE" id="PS51061"/>
    </source>
</evidence>
<dbReference type="Bgee" id="ENSCATG00000036929">
    <property type="expression patterns" value="Expressed in skeletal muscle tissue and 12 other cell types or tissues"/>
</dbReference>
<feature type="domain" description="R3H" evidence="3">
    <location>
        <begin position="169"/>
        <end position="232"/>
    </location>
</feature>
<dbReference type="PROSITE" id="PS51673">
    <property type="entry name" value="SUZ"/>
    <property type="match status" value="1"/>
</dbReference>
<keyword evidence="1" id="KW-0597">Phosphoprotein</keyword>
<feature type="compositionally biased region" description="Low complexity" evidence="2">
    <location>
        <begin position="736"/>
        <end position="754"/>
    </location>
</feature>
<protein>
    <submittedName>
        <fullName evidence="5">R3H domain containing 2</fullName>
    </submittedName>
</protein>
<dbReference type="Pfam" id="PF01424">
    <property type="entry name" value="R3H"/>
    <property type="match status" value="1"/>
</dbReference>
<dbReference type="GeneTree" id="ENSGT00940000155609"/>
<accession>A0A2K5MQ25</accession>
<dbReference type="PROSITE" id="PS51061">
    <property type="entry name" value="R3H"/>
    <property type="match status" value="1"/>
</dbReference>
<feature type="compositionally biased region" description="Low complexity" evidence="2">
    <location>
        <begin position="283"/>
        <end position="294"/>
    </location>
</feature>
<keyword evidence="6" id="KW-1185">Reference proteome</keyword>
<dbReference type="PANTHER" id="PTHR15672">
    <property type="entry name" value="CAMP-REGULATED PHOSPHOPROTEIN 21 RELATED R3H DOMAIN CONTAINING PROTEIN"/>
    <property type="match status" value="1"/>
</dbReference>
<feature type="compositionally biased region" description="Basic and acidic residues" evidence="2">
    <location>
        <begin position="109"/>
        <end position="143"/>
    </location>
</feature>
<dbReference type="Gene3D" id="3.30.1370.50">
    <property type="entry name" value="R3H-like domain"/>
    <property type="match status" value="1"/>
</dbReference>
<dbReference type="FunFam" id="3.30.1370.50:FF:000001">
    <property type="entry name" value="R3H domain-containing protein 2 isoform 1"/>
    <property type="match status" value="1"/>
</dbReference>
<feature type="compositionally biased region" description="Polar residues" evidence="2">
    <location>
        <begin position="725"/>
        <end position="735"/>
    </location>
</feature>
<feature type="compositionally biased region" description="Polar residues" evidence="2">
    <location>
        <begin position="418"/>
        <end position="430"/>
    </location>
</feature>
<dbReference type="InterPro" id="IPR024771">
    <property type="entry name" value="SUZ"/>
</dbReference>
<dbReference type="SMART" id="SM00393">
    <property type="entry name" value="R3H"/>
    <property type="match status" value="1"/>
</dbReference>
<name>A0A2K5MQ25_CERAT</name>
<feature type="region of interest" description="Disordered" evidence="2">
    <location>
        <begin position="333"/>
        <end position="352"/>
    </location>
</feature>
<reference evidence="5" key="2">
    <citation type="submission" date="2025-09" db="UniProtKB">
        <authorList>
            <consortium name="Ensembl"/>
        </authorList>
    </citation>
    <scope>IDENTIFICATION</scope>
</reference>
<feature type="region of interest" description="Disordered" evidence="2">
    <location>
        <begin position="32"/>
        <end position="71"/>
    </location>
</feature>
<dbReference type="CDD" id="cd02642">
    <property type="entry name" value="R3H_encore_like"/>
    <property type="match status" value="1"/>
</dbReference>
<feature type="region of interest" description="Disordered" evidence="2">
    <location>
        <begin position="105"/>
        <end position="147"/>
    </location>
</feature>